<sequence>MHSSTFQWLLLAHIFTISSIYVSTATKLDIPRLSPIGGSIFQNPEILSARLSEDFQTFYYNQTLDHFNYRTESYSTFQQRYVINFKFWGGADANAPIFAYLGAEAPIDGDLSFIGFLTDNALRFNALLVYIEHRYYGKSIPFGSREEALKNASTLGYFNSAQAIADYAEILLYIKEHYNATHSPVIVIGGSYGGMLASWFRLKYPHVALGALASSAPILYFDDITPQNGYYSIVTKDFREASETCYETILKSWSEIEEVASKPDGLSILNKKFNTCKPLENSFELKDYLETIYADAAQYNHPPKYPVNIVCSGIDGAASGSDILGKIFAGVVAYKGNLSCYVNPPTNQSETAVGYSWQRCSEMVMPIGIDNSTMFPSDPFDLSIYINSCKTSYGVSPRPHWVTTYYGGHDIKLILQRYGSNIIFSNGLRDPYSSGGVLENISDTVLAVHTVNGSHCLDILRANKSSDPEWLVMQRKTEVEIIQGWISEYYADLKELGLIHSTINNLHSNQLIN</sequence>
<keyword evidence="1" id="KW-0121">Carboxypeptidase</keyword>
<dbReference type="Proteomes" id="UP001164539">
    <property type="component" value="Chromosome 2"/>
</dbReference>
<reference evidence="1 2" key="1">
    <citation type="journal article" date="2023" name="Science">
        <title>Complex scaffold remodeling in plant triterpene biosynthesis.</title>
        <authorList>
            <person name="De La Pena R."/>
            <person name="Hodgson H."/>
            <person name="Liu J.C."/>
            <person name="Stephenson M.J."/>
            <person name="Martin A.C."/>
            <person name="Owen C."/>
            <person name="Harkess A."/>
            <person name="Leebens-Mack J."/>
            <person name="Jimenez L.E."/>
            <person name="Osbourn A."/>
            <person name="Sattely E.S."/>
        </authorList>
    </citation>
    <scope>NUCLEOTIDE SEQUENCE [LARGE SCALE GENOMIC DNA]</scope>
    <source>
        <strain evidence="2">cv. JPN11</strain>
        <tissue evidence="1">Leaf</tissue>
    </source>
</reference>
<gene>
    <name evidence="1" type="ORF">OWV82_003919</name>
</gene>
<proteinExistence type="predicted"/>
<dbReference type="EMBL" id="CM051395">
    <property type="protein sequence ID" value="KAJ4724988.1"/>
    <property type="molecule type" value="Genomic_DNA"/>
</dbReference>
<organism evidence="1 2">
    <name type="scientific">Melia azedarach</name>
    <name type="common">Chinaberry tree</name>
    <dbReference type="NCBI Taxonomy" id="155640"/>
    <lineage>
        <taxon>Eukaryota</taxon>
        <taxon>Viridiplantae</taxon>
        <taxon>Streptophyta</taxon>
        <taxon>Embryophyta</taxon>
        <taxon>Tracheophyta</taxon>
        <taxon>Spermatophyta</taxon>
        <taxon>Magnoliopsida</taxon>
        <taxon>eudicotyledons</taxon>
        <taxon>Gunneridae</taxon>
        <taxon>Pentapetalae</taxon>
        <taxon>rosids</taxon>
        <taxon>malvids</taxon>
        <taxon>Sapindales</taxon>
        <taxon>Meliaceae</taxon>
        <taxon>Melia</taxon>
    </lineage>
</organism>
<comment type="caution">
    <text evidence="1">The sequence shown here is derived from an EMBL/GenBank/DDBJ whole genome shotgun (WGS) entry which is preliminary data.</text>
</comment>
<keyword evidence="1" id="KW-0378">Hydrolase</keyword>
<protein>
    <submittedName>
        <fullName evidence="1">Lysosomal Pro-X carboxypeptidase</fullName>
    </submittedName>
</protein>
<name>A0ACC1YPN5_MELAZ</name>
<evidence type="ECO:0000313" key="2">
    <source>
        <dbReference type="Proteomes" id="UP001164539"/>
    </source>
</evidence>
<accession>A0ACC1YPN5</accession>
<evidence type="ECO:0000313" key="1">
    <source>
        <dbReference type="EMBL" id="KAJ4724988.1"/>
    </source>
</evidence>
<keyword evidence="2" id="KW-1185">Reference proteome</keyword>
<keyword evidence="1" id="KW-0645">Protease</keyword>